<organism evidence="2 3">
    <name type="scientific">Hydnomerulius pinastri MD-312</name>
    <dbReference type="NCBI Taxonomy" id="994086"/>
    <lineage>
        <taxon>Eukaryota</taxon>
        <taxon>Fungi</taxon>
        <taxon>Dikarya</taxon>
        <taxon>Basidiomycota</taxon>
        <taxon>Agaricomycotina</taxon>
        <taxon>Agaricomycetes</taxon>
        <taxon>Agaricomycetidae</taxon>
        <taxon>Boletales</taxon>
        <taxon>Boletales incertae sedis</taxon>
        <taxon>Leucogyrophana</taxon>
    </lineage>
</organism>
<keyword evidence="1" id="KW-0472">Membrane</keyword>
<protein>
    <submittedName>
        <fullName evidence="2">Uncharacterized protein</fullName>
    </submittedName>
</protein>
<evidence type="ECO:0000313" key="2">
    <source>
        <dbReference type="EMBL" id="KIJ62400.1"/>
    </source>
</evidence>
<name>A0A0C9VW50_9AGAM</name>
<gene>
    <name evidence="2" type="ORF">HYDPIDRAFT_30372</name>
</gene>
<sequence>KQWSSACSTSWFPFEIDVGTTSVNTSVPLLFAVVSLFAFGMFALSAFMKHSLGKRTKQYNVTREDEAHDSFINEKSRLLP</sequence>
<proteinExistence type="predicted"/>
<feature type="non-terminal residue" evidence="2">
    <location>
        <position position="1"/>
    </location>
</feature>
<keyword evidence="1" id="KW-0812">Transmembrane</keyword>
<dbReference type="Proteomes" id="UP000053820">
    <property type="component" value="Unassembled WGS sequence"/>
</dbReference>
<dbReference type="EMBL" id="KN839855">
    <property type="protein sequence ID" value="KIJ62400.1"/>
    <property type="molecule type" value="Genomic_DNA"/>
</dbReference>
<keyword evidence="3" id="KW-1185">Reference proteome</keyword>
<dbReference type="AlphaFoldDB" id="A0A0C9VW50"/>
<feature type="transmembrane region" description="Helical" evidence="1">
    <location>
        <begin position="29"/>
        <end position="48"/>
    </location>
</feature>
<keyword evidence="1" id="KW-1133">Transmembrane helix</keyword>
<dbReference type="HOGENOM" id="CLU_2596545_0_0_1"/>
<reference evidence="2 3" key="1">
    <citation type="submission" date="2014-04" db="EMBL/GenBank/DDBJ databases">
        <title>Evolutionary Origins and Diversification of the Mycorrhizal Mutualists.</title>
        <authorList>
            <consortium name="DOE Joint Genome Institute"/>
            <consortium name="Mycorrhizal Genomics Consortium"/>
            <person name="Kohler A."/>
            <person name="Kuo A."/>
            <person name="Nagy L.G."/>
            <person name="Floudas D."/>
            <person name="Copeland A."/>
            <person name="Barry K.W."/>
            <person name="Cichocki N."/>
            <person name="Veneault-Fourrey C."/>
            <person name="LaButti K."/>
            <person name="Lindquist E.A."/>
            <person name="Lipzen A."/>
            <person name="Lundell T."/>
            <person name="Morin E."/>
            <person name="Murat C."/>
            <person name="Riley R."/>
            <person name="Ohm R."/>
            <person name="Sun H."/>
            <person name="Tunlid A."/>
            <person name="Henrissat B."/>
            <person name="Grigoriev I.V."/>
            <person name="Hibbett D.S."/>
            <person name="Martin F."/>
        </authorList>
    </citation>
    <scope>NUCLEOTIDE SEQUENCE [LARGE SCALE GENOMIC DNA]</scope>
    <source>
        <strain evidence="2 3">MD-312</strain>
    </source>
</reference>
<evidence type="ECO:0000313" key="3">
    <source>
        <dbReference type="Proteomes" id="UP000053820"/>
    </source>
</evidence>
<evidence type="ECO:0000256" key="1">
    <source>
        <dbReference type="SAM" id="Phobius"/>
    </source>
</evidence>
<accession>A0A0C9VW50</accession>